<dbReference type="InterPro" id="IPR036388">
    <property type="entry name" value="WH-like_DNA-bd_sf"/>
</dbReference>
<dbReference type="Proteomes" id="UP000183997">
    <property type="component" value="Unassembled WGS sequence"/>
</dbReference>
<evidence type="ECO:0000313" key="1">
    <source>
        <dbReference type="EMBL" id="SHK50744.1"/>
    </source>
</evidence>
<dbReference type="SUPFAM" id="SSF46785">
    <property type="entry name" value="Winged helix' DNA-binding domain"/>
    <property type="match status" value="1"/>
</dbReference>
<evidence type="ECO:0008006" key="3">
    <source>
        <dbReference type="Google" id="ProtNLM"/>
    </source>
</evidence>
<name>A0A1M6T1D6_9FIRM</name>
<keyword evidence="2" id="KW-1185">Reference proteome</keyword>
<protein>
    <recommendedName>
        <fullName evidence="3">Dissimilatory sulfite reductase D (DsrD)</fullName>
    </recommendedName>
</protein>
<reference evidence="2" key="1">
    <citation type="submission" date="2016-11" db="EMBL/GenBank/DDBJ databases">
        <authorList>
            <person name="Varghese N."/>
            <person name="Submissions S."/>
        </authorList>
    </citation>
    <scope>NUCLEOTIDE SEQUENCE [LARGE SCALE GENOMIC DNA]</scope>
    <source>
        <strain evidence="2">DSM 10349</strain>
    </source>
</reference>
<dbReference type="STRING" id="1121421.SAMN02745123_02113"/>
<gene>
    <name evidence="1" type="ORF">SAMN02745123_02113</name>
</gene>
<dbReference type="EMBL" id="FRAR01000015">
    <property type="protein sequence ID" value="SHK50744.1"/>
    <property type="molecule type" value="Genomic_DNA"/>
</dbReference>
<dbReference type="RefSeq" id="WP_072914020.1">
    <property type="nucleotide sequence ID" value="NZ_FRAR01000015.1"/>
</dbReference>
<evidence type="ECO:0000313" key="2">
    <source>
        <dbReference type="Proteomes" id="UP000183997"/>
    </source>
</evidence>
<sequence>MEELKAQILAFLEGVSKEKPRVMAEKLGAKKKDVDKACSDLAKEGKIEYLYIGTSFVTLAGRDHTPGVAHEE</sequence>
<proteinExistence type="predicted"/>
<accession>A0A1M6T1D6</accession>
<organism evidence="1 2">
    <name type="scientific">Desulforamulus aeronauticus DSM 10349</name>
    <dbReference type="NCBI Taxonomy" id="1121421"/>
    <lineage>
        <taxon>Bacteria</taxon>
        <taxon>Bacillati</taxon>
        <taxon>Bacillota</taxon>
        <taxon>Clostridia</taxon>
        <taxon>Eubacteriales</taxon>
        <taxon>Peptococcaceae</taxon>
        <taxon>Desulforamulus</taxon>
    </lineage>
</organism>
<dbReference type="InterPro" id="IPR036390">
    <property type="entry name" value="WH_DNA-bd_sf"/>
</dbReference>
<dbReference type="OrthoDB" id="3175181at2"/>
<dbReference type="AlphaFoldDB" id="A0A1M6T1D6"/>
<dbReference type="Gene3D" id="1.10.10.10">
    <property type="entry name" value="Winged helix-like DNA-binding domain superfamily/Winged helix DNA-binding domain"/>
    <property type="match status" value="1"/>
</dbReference>